<dbReference type="EMBL" id="CP090145">
    <property type="protein sequence ID" value="UOX33620.1"/>
    <property type="molecule type" value="Genomic_DNA"/>
</dbReference>
<name>A0ABY4HM28_9FLAO</name>
<gene>
    <name evidence="1" type="ORF">LXD69_16495</name>
</gene>
<reference evidence="1" key="1">
    <citation type="submission" date="2021-12" db="EMBL/GenBank/DDBJ databases">
        <authorList>
            <person name="Cha I.-T."/>
            <person name="Lee K.-E."/>
            <person name="Park S.-J."/>
        </authorList>
    </citation>
    <scope>NUCLEOTIDE SEQUENCE</scope>
    <source>
        <strain evidence="1">YSM-43</strain>
    </source>
</reference>
<protein>
    <submittedName>
        <fullName evidence="1">Uncharacterized protein</fullName>
    </submittedName>
</protein>
<evidence type="ECO:0000313" key="1">
    <source>
        <dbReference type="EMBL" id="UOX33620.1"/>
    </source>
</evidence>
<proteinExistence type="predicted"/>
<organism evidence="1 2">
    <name type="scientific">Flavobacterium sediminilitoris</name>
    <dbReference type="NCBI Taxonomy" id="2024526"/>
    <lineage>
        <taxon>Bacteria</taxon>
        <taxon>Pseudomonadati</taxon>
        <taxon>Bacteroidota</taxon>
        <taxon>Flavobacteriia</taxon>
        <taxon>Flavobacteriales</taxon>
        <taxon>Flavobacteriaceae</taxon>
        <taxon>Flavobacterium</taxon>
    </lineage>
</organism>
<keyword evidence="2" id="KW-1185">Reference proteome</keyword>
<dbReference type="RefSeq" id="WP_045966570.1">
    <property type="nucleotide sequence ID" value="NZ_CP090145.1"/>
</dbReference>
<dbReference type="Proteomes" id="UP000830454">
    <property type="component" value="Chromosome"/>
</dbReference>
<evidence type="ECO:0000313" key="2">
    <source>
        <dbReference type="Proteomes" id="UP000830454"/>
    </source>
</evidence>
<sequence length="200" mass="23843">MDYNKNQSDFEFIANEDLKTEFNENENSKSKIQIIAKITNDSIISIYLKNNTKDTLTLSKQDWHLYLIQEAKNKNGKWKPIEYWSYSWCGNSYLSEKITSQKIIKTETEKYNGTFETEIRFKFLIDNKIYYSNQLKCKIDITQFDIPEELTKHSTYNNVLRASNKELAEKVMFLEPNSMKEFSEKHEIWLKKITEKNKGK</sequence>
<reference evidence="1" key="2">
    <citation type="submission" date="2022-04" db="EMBL/GenBank/DDBJ databases">
        <title>Complete Genome Sequence of Flavobacterium sediminilitoris YSM-43, Isolated from a Tidal Sediment.</title>
        <authorList>
            <person name="Lee P.A."/>
        </authorList>
    </citation>
    <scope>NUCLEOTIDE SEQUENCE</scope>
    <source>
        <strain evidence="1">YSM-43</strain>
    </source>
</reference>
<accession>A0ABY4HM28</accession>